<dbReference type="Gene3D" id="3.30.70.330">
    <property type="match status" value="1"/>
</dbReference>
<feature type="region of interest" description="Disordered" evidence="2">
    <location>
        <begin position="1"/>
        <end position="37"/>
    </location>
</feature>
<organism evidence="4">
    <name type="scientific">Cladocopium goreaui</name>
    <dbReference type="NCBI Taxonomy" id="2562237"/>
    <lineage>
        <taxon>Eukaryota</taxon>
        <taxon>Sar</taxon>
        <taxon>Alveolata</taxon>
        <taxon>Dinophyceae</taxon>
        <taxon>Suessiales</taxon>
        <taxon>Symbiodiniaceae</taxon>
        <taxon>Cladocopium</taxon>
    </lineage>
</organism>
<evidence type="ECO:0000313" key="5">
    <source>
        <dbReference type="EMBL" id="CAL1151388.1"/>
    </source>
</evidence>
<keyword evidence="1" id="KW-0694">RNA-binding</keyword>
<comment type="caution">
    <text evidence="4">The sequence shown here is derived from an EMBL/GenBank/DDBJ whole genome shotgun (WGS) entry which is preliminary data.</text>
</comment>
<dbReference type="OrthoDB" id="417481at2759"/>
<dbReference type="EMBL" id="CAMXCT030002414">
    <property type="protein sequence ID" value="CAL4785325.1"/>
    <property type="molecule type" value="Genomic_DNA"/>
</dbReference>
<dbReference type="InterPro" id="IPR035979">
    <property type="entry name" value="RBD_domain_sf"/>
</dbReference>
<reference evidence="4" key="1">
    <citation type="submission" date="2022-10" db="EMBL/GenBank/DDBJ databases">
        <authorList>
            <person name="Chen Y."/>
            <person name="Dougan E. K."/>
            <person name="Chan C."/>
            <person name="Rhodes N."/>
            <person name="Thang M."/>
        </authorList>
    </citation>
    <scope>NUCLEOTIDE SEQUENCE</scope>
</reference>
<evidence type="ECO:0000259" key="3">
    <source>
        <dbReference type="PROSITE" id="PS50102"/>
    </source>
</evidence>
<dbReference type="CDD" id="cd12277">
    <property type="entry name" value="RRM3_MEI2_EAR1_like"/>
    <property type="match status" value="1"/>
</dbReference>
<name>A0A9P1G2W2_9DINO</name>
<dbReference type="Pfam" id="PF04059">
    <property type="entry name" value="RRM_2"/>
    <property type="match status" value="1"/>
</dbReference>
<dbReference type="GO" id="GO:0003723">
    <property type="term" value="F:RNA binding"/>
    <property type="evidence" value="ECO:0007669"/>
    <property type="project" value="UniProtKB-UniRule"/>
</dbReference>
<accession>A0A9P1G2W2</accession>
<dbReference type="InterPro" id="IPR000504">
    <property type="entry name" value="RRM_dom"/>
</dbReference>
<evidence type="ECO:0000313" key="4">
    <source>
        <dbReference type="EMBL" id="CAI3998013.1"/>
    </source>
</evidence>
<sequence length="179" mass="20119">MDNSPIVVLSSSSENGERKSSSEPPQVEETAGKAKAKPKTTVMLRNLPNNYTRSMLLHLLDEQGFGGKYDFLYLPIDFDRKANLGYAFVNLVDEEDVDEFWSSFDGFGSWSFPSSKVCQVSWSGPKQGLKAHVDRYKNSPVMHKSVPDEYKPMILSQGIPKRFPAPTIRVQHPKKAGKH</sequence>
<dbReference type="EMBL" id="CAMXCT010002414">
    <property type="protein sequence ID" value="CAI3998013.1"/>
    <property type="molecule type" value="Genomic_DNA"/>
</dbReference>
<protein>
    <submittedName>
        <fullName evidence="6">Meiosis protein mei2</fullName>
    </submittedName>
</protein>
<dbReference type="SUPFAM" id="SSF54928">
    <property type="entry name" value="RNA-binding domain, RBD"/>
    <property type="match status" value="1"/>
</dbReference>
<dbReference type="AlphaFoldDB" id="A0A9P1G2W2"/>
<dbReference type="PROSITE" id="PS50102">
    <property type="entry name" value="RRM"/>
    <property type="match status" value="1"/>
</dbReference>
<evidence type="ECO:0000313" key="7">
    <source>
        <dbReference type="Proteomes" id="UP001152797"/>
    </source>
</evidence>
<evidence type="ECO:0000256" key="1">
    <source>
        <dbReference type="PROSITE-ProRule" id="PRU00176"/>
    </source>
</evidence>
<evidence type="ECO:0000313" key="6">
    <source>
        <dbReference type="EMBL" id="CAL4785325.1"/>
    </source>
</evidence>
<proteinExistence type="predicted"/>
<feature type="domain" description="RRM" evidence="3">
    <location>
        <begin position="40"/>
        <end position="125"/>
    </location>
</feature>
<gene>
    <name evidence="4" type="ORF">C1SCF055_LOCUS24348</name>
</gene>
<dbReference type="Proteomes" id="UP001152797">
    <property type="component" value="Unassembled WGS sequence"/>
</dbReference>
<evidence type="ECO:0000256" key="2">
    <source>
        <dbReference type="SAM" id="MobiDB-lite"/>
    </source>
</evidence>
<dbReference type="InterPro" id="IPR012677">
    <property type="entry name" value="Nucleotide-bd_a/b_plait_sf"/>
</dbReference>
<dbReference type="EMBL" id="CAMXCT020002414">
    <property type="protein sequence ID" value="CAL1151388.1"/>
    <property type="molecule type" value="Genomic_DNA"/>
</dbReference>
<dbReference type="InterPro" id="IPR007201">
    <property type="entry name" value="Mei2-like_Rrm_C"/>
</dbReference>
<reference evidence="5" key="2">
    <citation type="submission" date="2024-04" db="EMBL/GenBank/DDBJ databases">
        <authorList>
            <person name="Chen Y."/>
            <person name="Shah S."/>
            <person name="Dougan E. K."/>
            <person name="Thang M."/>
            <person name="Chan C."/>
        </authorList>
    </citation>
    <scope>NUCLEOTIDE SEQUENCE [LARGE SCALE GENOMIC DNA]</scope>
</reference>
<keyword evidence="7" id="KW-1185">Reference proteome</keyword>